<feature type="region of interest" description="Disordered" evidence="1">
    <location>
        <begin position="113"/>
        <end position="155"/>
    </location>
</feature>
<reference evidence="3 4" key="2">
    <citation type="submission" date="2018-11" db="EMBL/GenBank/DDBJ databases">
        <authorList>
            <consortium name="Pathogen Informatics"/>
        </authorList>
    </citation>
    <scope>NUCLEOTIDE SEQUENCE [LARGE SCALE GENOMIC DNA]</scope>
    <source>
        <strain evidence="3 4">Egypt</strain>
    </source>
</reference>
<dbReference type="AlphaFoldDB" id="A0A183AX21"/>
<feature type="transmembrane region" description="Helical" evidence="2">
    <location>
        <begin position="12"/>
        <end position="36"/>
    </location>
</feature>
<evidence type="ECO:0000313" key="4">
    <source>
        <dbReference type="Proteomes" id="UP000272942"/>
    </source>
</evidence>
<evidence type="ECO:0000313" key="5">
    <source>
        <dbReference type="WBParaSite" id="ECPE_0001154101-mRNA-1"/>
    </source>
</evidence>
<keyword evidence="4" id="KW-1185">Reference proteome</keyword>
<name>A0A183AX21_9TREM</name>
<keyword evidence="2" id="KW-0812">Transmembrane</keyword>
<accession>A0A183AX21</accession>
<keyword evidence="2" id="KW-0472">Membrane</keyword>
<keyword evidence="2" id="KW-1133">Transmembrane helix</keyword>
<proteinExistence type="predicted"/>
<evidence type="ECO:0000256" key="1">
    <source>
        <dbReference type="SAM" id="MobiDB-lite"/>
    </source>
</evidence>
<reference evidence="5" key="1">
    <citation type="submission" date="2016-06" db="UniProtKB">
        <authorList>
            <consortium name="WormBaseParasite"/>
        </authorList>
    </citation>
    <scope>IDENTIFICATION</scope>
</reference>
<sequence length="155" mass="17199">MPFPKFNVLSWSYAIAVLSFVLTLVTFLVGFVRYMYLDAVLDEYQIALLRQQADMGVSSPPVKGREAPKVAYEPRGTTAPGSDVGRYLSHNPYAVGSIGVDGDEDAAVDEETANADFDEIESERTNSNFNGLDPRFSSGRPYPEEYRPMIHHSRG</sequence>
<dbReference type="WBParaSite" id="ECPE_0001154101-mRNA-1">
    <property type="protein sequence ID" value="ECPE_0001154101-mRNA-1"/>
    <property type="gene ID" value="ECPE_0001154101"/>
</dbReference>
<protein>
    <submittedName>
        <fullName evidence="5">Col_cuticle_N domain-containing protein</fullName>
    </submittedName>
</protein>
<feature type="region of interest" description="Disordered" evidence="1">
    <location>
        <begin position="56"/>
        <end position="85"/>
    </location>
</feature>
<evidence type="ECO:0000256" key="2">
    <source>
        <dbReference type="SAM" id="Phobius"/>
    </source>
</evidence>
<dbReference type="Proteomes" id="UP000272942">
    <property type="component" value="Unassembled WGS sequence"/>
</dbReference>
<gene>
    <name evidence="3" type="ORF">ECPE_LOCUS11506</name>
</gene>
<evidence type="ECO:0000313" key="3">
    <source>
        <dbReference type="EMBL" id="VDP88589.1"/>
    </source>
</evidence>
<organism evidence="5">
    <name type="scientific">Echinostoma caproni</name>
    <dbReference type="NCBI Taxonomy" id="27848"/>
    <lineage>
        <taxon>Eukaryota</taxon>
        <taxon>Metazoa</taxon>
        <taxon>Spiralia</taxon>
        <taxon>Lophotrochozoa</taxon>
        <taxon>Platyhelminthes</taxon>
        <taxon>Trematoda</taxon>
        <taxon>Digenea</taxon>
        <taxon>Plagiorchiida</taxon>
        <taxon>Echinostomata</taxon>
        <taxon>Echinostomatoidea</taxon>
        <taxon>Echinostomatidae</taxon>
        <taxon>Echinostoma</taxon>
    </lineage>
</organism>
<dbReference type="EMBL" id="UZAN01050961">
    <property type="protein sequence ID" value="VDP88589.1"/>
    <property type="molecule type" value="Genomic_DNA"/>
</dbReference>
<dbReference type="OrthoDB" id="6140671at2759"/>